<feature type="domain" description="GST C-terminal" evidence="2">
    <location>
        <begin position="88"/>
        <end position="244"/>
    </location>
</feature>
<gene>
    <name evidence="3" type="primary">gst</name>
</gene>
<dbReference type="InterPro" id="IPR036282">
    <property type="entry name" value="Glutathione-S-Trfase_C_sf"/>
</dbReference>
<dbReference type="SMR" id="Q70PH5"/>
<dbReference type="SUPFAM" id="SSF47616">
    <property type="entry name" value="GST C-terminal domain-like"/>
    <property type="match status" value="1"/>
</dbReference>
<evidence type="ECO:0000313" key="3">
    <source>
        <dbReference type="EMBL" id="CAD89617.1"/>
    </source>
</evidence>
<dbReference type="AlphaFoldDB" id="Q70PH5"/>
<dbReference type="PANTHER" id="PTHR11571">
    <property type="entry name" value="GLUTATHIONE S-TRANSFERASE"/>
    <property type="match status" value="1"/>
</dbReference>
<feature type="domain" description="GST N-terminal" evidence="1">
    <location>
        <begin position="4"/>
        <end position="86"/>
    </location>
</feature>
<dbReference type="HOGENOM" id="CLU_039475_0_1_1"/>
<dbReference type="GO" id="GO:0004364">
    <property type="term" value="F:glutathione transferase activity"/>
    <property type="evidence" value="ECO:0007669"/>
    <property type="project" value="TreeGrafter"/>
</dbReference>
<proteinExistence type="evidence at transcript level"/>
<keyword evidence="3" id="KW-0808">Transferase</keyword>
<dbReference type="InterPro" id="IPR010987">
    <property type="entry name" value="Glutathione-S-Trfase_C-like"/>
</dbReference>
<name>Q70PH5_MAGGI</name>
<dbReference type="InterPro" id="IPR004046">
    <property type="entry name" value="GST_C"/>
</dbReference>
<dbReference type="EMBL" id="AJ557140">
    <property type="protein sequence ID" value="CAD89617.1"/>
    <property type="molecule type" value="mRNA"/>
</dbReference>
<dbReference type="Gene3D" id="3.40.30.10">
    <property type="entry name" value="Glutaredoxin"/>
    <property type="match status" value="1"/>
</dbReference>
<evidence type="ECO:0000259" key="2">
    <source>
        <dbReference type="PROSITE" id="PS50405"/>
    </source>
</evidence>
<dbReference type="InterPro" id="IPR040079">
    <property type="entry name" value="Glutathione_S-Trfase"/>
</dbReference>
<dbReference type="GO" id="GO:0006749">
    <property type="term" value="P:glutathione metabolic process"/>
    <property type="evidence" value="ECO:0007669"/>
    <property type="project" value="TreeGrafter"/>
</dbReference>
<protein>
    <submittedName>
        <fullName evidence="3">Glutathione S-transferase</fullName>
    </submittedName>
</protein>
<reference evidence="3" key="1">
    <citation type="submission" date="2003-04" db="EMBL/GenBank/DDBJ databases">
        <title>Description of glutathione S-transferase family in the pacific oyster Crassostrea gigas.</title>
        <authorList>
            <person name="Boutet I."/>
            <person name="Tanguy A."/>
            <person name="Moraga D."/>
        </authorList>
    </citation>
    <scope>NUCLEOTIDE SEQUENCE</scope>
    <source>
        <tissue evidence="3">Hydrocarbon exposed digestive gland</tissue>
    </source>
</reference>
<dbReference type="PROSITE" id="PS50405">
    <property type="entry name" value="GST_CTER"/>
    <property type="match status" value="1"/>
</dbReference>
<dbReference type="SUPFAM" id="SSF52833">
    <property type="entry name" value="Thioredoxin-like"/>
    <property type="match status" value="1"/>
</dbReference>
<accession>Q70PH5</accession>
<dbReference type="Pfam" id="PF14497">
    <property type="entry name" value="GST_C_3"/>
    <property type="match status" value="1"/>
</dbReference>
<organism evidence="3">
    <name type="scientific">Magallana gigas</name>
    <name type="common">Pacific oyster</name>
    <name type="synonym">Crassostrea gigas</name>
    <dbReference type="NCBI Taxonomy" id="29159"/>
    <lineage>
        <taxon>Eukaryota</taxon>
        <taxon>Metazoa</taxon>
        <taxon>Spiralia</taxon>
        <taxon>Lophotrochozoa</taxon>
        <taxon>Mollusca</taxon>
        <taxon>Bivalvia</taxon>
        <taxon>Autobranchia</taxon>
        <taxon>Pteriomorphia</taxon>
        <taxon>Ostreida</taxon>
        <taxon>Ostreoidea</taxon>
        <taxon>Ostreidae</taxon>
        <taxon>Magallana</taxon>
    </lineage>
</organism>
<evidence type="ECO:0000259" key="1">
    <source>
        <dbReference type="PROSITE" id="PS50404"/>
    </source>
</evidence>
<dbReference type="InterPro" id="IPR050213">
    <property type="entry name" value="GST_superfamily"/>
</dbReference>
<sequence length="245" mass="28413">MADWEILYHNIPCAGRAEFVRLIFEEAGVPYTEPMKTQEEIRDTIMNNKLGGFPVMFPPVLKRGDFHLCQTSVICKYLGEQFRLMPKSEEEKWQADQVNATIHDFVAEGRLESRGAKSINYYFVGRLAFHGKHWVGSYHDQKEETQPYIDWFVKERLPKWLKHFELVLKNNNGGNGFCFGEEVTYVDLALLQCLRGCEASYKKGFESADYCPSLKAFKAQMEARPKLAAYYKSERYPNTHRTPTA</sequence>
<dbReference type="PANTHER" id="PTHR11571:SF263">
    <property type="entry name" value="GLUTATHIONE S-TRANSFERASE"/>
    <property type="match status" value="1"/>
</dbReference>
<dbReference type="PROSITE" id="PS50404">
    <property type="entry name" value="GST_NTER"/>
    <property type="match status" value="1"/>
</dbReference>
<dbReference type="InterPro" id="IPR036249">
    <property type="entry name" value="Thioredoxin-like_sf"/>
</dbReference>
<dbReference type="CDD" id="cd03039">
    <property type="entry name" value="GST_N_Sigma_like"/>
    <property type="match status" value="1"/>
</dbReference>
<dbReference type="Gene3D" id="1.20.1050.10">
    <property type="match status" value="1"/>
</dbReference>
<dbReference type="SFLD" id="SFLDS00019">
    <property type="entry name" value="Glutathione_Transferase_(cytos"/>
    <property type="match status" value="1"/>
</dbReference>
<dbReference type="InterPro" id="IPR004045">
    <property type="entry name" value="Glutathione_S-Trfase_N"/>
</dbReference>
<dbReference type="CDD" id="cd03192">
    <property type="entry name" value="GST_C_Sigma_like"/>
    <property type="match status" value="1"/>
</dbReference>